<dbReference type="Proteomes" id="UP000320095">
    <property type="component" value="Unassembled WGS sequence"/>
</dbReference>
<dbReference type="AlphaFoldDB" id="A0A502E9W7"/>
<evidence type="ECO:0000313" key="2">
    <source>
        <dbReference type="EMBL" id="TPG33712.1"/>
    </source>
</evidence>
<evidence type="ECO:0000313" key="3">
    <source>
        <dbReference type="Proteomes" id="UP000320095"/>
    </source>
</evidence>
<feature type="region of interest" description="Disordered" evidence="1">
    <location>
        <begin position="1"/>
        <end position="26"/>
    </location>
</feature>
<protein>
    <submittedName>
        <fullName evidence="2">Uncharacterized protein</fullName>
    </submittedName>
</protein>
<dbReference type="EMBL" id="RCZG01000005">
    <property type="protein sequence ID" value="TPG33712.1"/>
    <property type="molecule type" value="Genomic_DNA"/>
</dbReference>
<proteinExistence type="predicted"/>
<organism evidence="2 3">
    <name type="scientific">Mycolicibacterium hodleri</name>
    <dbReference type="NCBI Taxonomy" id="49897"/>
    <lineage>
        <taxon>Bacteria</taxon>
        <taxon>Bacillati</taxon>
        <taxon>Actinomycetota</taxon>
        <taxon>Actinomycetes</taxon>
        <taxon>Mycobacteriales</taxon>
        <taxon>Mycobacteriaceae</taxon>
        <taxon>Mycolicibacterium</taxon>
    </lineage>
</organism>
<evidence type="ECO:0000256" key="1">
    <source>
        <dbReference type="SAM" id="MobiDB-lite"/>
    </source>
</evidence>
<reference evidence="2 3" key="1">
    <citation type="journal article" date="2019" name="Environ. Microbiol.">
        <title>Species interactions and distinct microbial communities in high Arctic permafrost affected cryosols are associated with the CH4 and CO2 gas fluxes.</title>
        <authorList>
            <person name="Altshuler I."/>
            <person name="Hamel J."/>
            <person name="Turney S."/>
            <person name="Magnuson E."/>
            <person name="Levesque R."/>
            <person name="Greer C."/>
            <person name="Whyte L.G."/>
        </authorList>
    </citation>
    <scope>NUCLEOTIDE SEQUENCE [LARGE SCALE GENOMIC DNA]</scope>
    <source>
        <strain evidence="2 3">S5.20</strain>
    </source>
</reference>
<gene>
    <name evidence="2" type="ORF">EAH80_15830</name>
</gene>
<name>A0A502E9W7_9MYCO</name>
<sequence>MTMAPRNGIRGQIPRAGAAQDPRPQIHPMRLTDAHFAARMWSRLFAARYDRQIENGVTVAPGTPLAAHYLRLASPREHDDMANALRRVLRAADHGPHARGSSTQVPIRADAVRQSAEVVEDVLTRLAGPVPARARGMARLRILLSDGRSPIYRSGRGTLAAAMRGVLAAM</sequence>
<keyword evidence="3" id="KW-1185">Reference proteome</keyword>
<comment type="caution">
    <text evidence="2">The sequence shown here is derived from an EMBL/GenBank/DDBJ whole genome shotgun (WGS) entry which is preliminary data.</text>
</comment>
<accession>A0A502E9W7</accession>